<feature type="region of interest" description="Disordered" evidence="1">
    <location>
        <begin position="1"/>
        <end position="78"/>
    </location>
</feature>
<dbReference type="EMBL" id="KB405061">
    <property type="protein sequence ID" value="EMF56694.1"/>
    <property type="molecule type" value="Genomic_DNA"/>
</dbReference>
<dbReference type="AlphaFoldDB" id="M3FWW8"/>
<reference evidence="3" key="1">
    <citation type="journal article" date="2013" name="Genome Announc.">
        <title>Draft Genome Sequence of Streptomyces bottropensis ATCC 25435, a Bottromycin-Producing Actinomycete.</title>
        <authorList>
            <person name="Zhang H."/>
            <person name="Zhou W."/>
            <person name="Zhuang Y."/>
            <person name="Liang X."/>
            <person name="Liu T."/>
        </authorList>
    </citation>
    <scope>NUCLEOTIDE SEQUENCE [LARGE SCALE GENOMIC DNA]</scope>
    <source>
        <strain evidence="3">ATCC 25435</strain>
    </source>
</reference>
<gene>
    <name evidence="2" type="ORF">SBD_2023</name>
</gene>
<proteinExistence type="predicted"/>
<evidence type="ECO:0000256" key="1">
    <source>
        <dbReference type="SAM" id="MobiDB-lite"/>
    </source>
</evidence>
<evidence type="ECO:0000313" key="3">
    <source>
        <dbReference type="Proteomes" id="UP000030760"/>
    </source>
</evidence>
<feature type="compositionally biased region" description="Basic residues" evidence="1">
    <location>
        <begin position="47"/>
        <end position="60"/>
    </location>
</feature>
<evidence type="ECO:0000313" key="2">
    <source>
        <dbReference type="EMBL" id="EMF56694.1"/>
    </source>
</evidence>
<name>M3FWW8_9ACTN</name>
<accession>M3FWW8</accession>
<dbReference type="Proteomes" id="UP000030760">
    <property type="component" value="Unassembled WGS sequence"/>
</dbReference>
<sequence length="78" mass="8938">MRSRSHAVLAKARPHRDIEPHTRPLRPHQAHSNPGEHRIDRTGPTPRQKRGRASPQRRRKGNNDGTTPQVPFHPHCPT</sequence>
<organism evidence="2 3">
    <name type="scientific">Streptomyces bottropensis ATCC 25435</name>
    <dbReference type="NCBI Taxonomy" id="1054862"/>
    <lineage>
        <taxon>Bacteria</taxon>
        <taxon>Bacillati</taxon>
        <taxon>Actinomycetota</taxon>
        <taxon>Actinomycetes</taxon>
        <taxon>Kitasatosporales</taxon>
        <taxon>Streptomycetaceae</taxon>
        <taxon>Streptomyces</taxon>
    </lineage>
</organism>
<protein>
    <submittedName>
        <fullName evidence="2">Uncharacterized protein</fullName>
    </submittedName>
</protein>